<dbReference type="RefSeq" id="WP_084257373.1">
    <property type="nucleotide sequence ID" value="NZ_FWWV01000024.1"/>
</dbReference>
<reference evidence="8" key="1">
    <citation type="submission" date="2017-04" db="EMBL/GenBank/DDBJ databases">
        <authorList>
            <person name="Varghese N."/>
            <person name="Submissions S."/>
        </authorList>
    </citation>
    <scope>NUCLEOTIDE SEQUENCE [LARGE SCALE GENOMIC DNA]</scope>
    <source>
        <strain evidence="8">DSM 23072</strain>
    </source>
</reference>
<dbReference type="SUPFAM" id="SSF103473">
    <property type="entry name" value="MFS general substrate transporter"/>
    <property type="match status" value="1"/>
</dbReference>
<dbReference type="InterPro" id="IPR004752">
    <property type="entry name" value="AmpG_permease/AT-1"/>
</dbReference>
<name>A0A1W1V0D6_9PAST</name>
<feature type="transmembrane region" description="Helical" evidence="6">
    <location>
        <begin position="228"/>
        <end position="250"/>
    </location>
</feature>
<organism evidence="7 8">
    <name type="scientific">Pasteurella testudinis DSM 23072</name>
    <dbReference type="NCBI Taxonomy" id="1122938"/>
    <lineage>
        <taxon>Bacteria</taxon>
        <taxon>Pseudomonadati</taxon>
        <taxon>Pseudomonadota</taxon>
        <taxon>Gammaproteobacteria</taxon>
        <taxon>Pasteurellales</taxon>
        <taxon>Pasteurellaceae</taxon>
        <taxon>Pasteurella</taxon>
    </lineage>
</organism>
<dbReference type="InterPro" id="IPR011701">
    <property type="entry name" value="MFS"/>
</dbReference>
<feature type="transmembrane region" description="Helical" evidence="6">
    <location>
        <begin position="109"/>
        <end position="133"/>
    </location>
</feature>
<sequence length="410" mass="46546">MERELMSEKKLFWQDWALLISLATFKTTIIGFYMIALVTMLKDQGFTLNQLSWIYMLAMIEAAAFLISPLIERFSFKSFGQFKSWLFISNLAMLFGFIGFYFIDPQRDILFLLIICAVFCLMSLIFSCAVLGLTCRLLPFKKRGYGGAIQVAGARLGRMVGGGLALYCYQHFGWNAAISLMVGLSSLLALQLLCYREAEMPVAKADAMGLPMLFKRLFTFWQRPNSGFSWFCLLFLSCIPCALVATTFIPRLSEMGWQPQNIGLLLAIIVPLVCIVVVPLSGYLLQKYSRFQMVNWILLIQIALVFGFVYSDNLLEWQSEWIALPIILLSLAYSFMLPIVLTLLMDKAEPHFVTLDTALQYSAVLLGVYPANFFALRIANLWGYNSVYIIATGFAIAVWLLAYVTRQRNF</sequence>
<dbReference type="InterPro" id="IPR036259">
    <property type="entry name" value="MFS_trans_sf"/>
</dbReference>
<evidence type="ECO:0000256" key="2">
    <source>
        <dbReference type="ARBA" id="ARBA00022448"/>
    </source>
</evidence>
<dbReference type="GO" id="GO:0022857">
    <property type="term" value="F:transmembrane transporter activity"/>
    <property type="evidence" value="ECO:0007669"/>
    <property type="project" value="InterPro"/>
</dbReference>
<feature type="transmembrane region" description="Helical" evidence="6">
    <location>
        <begin position="293"/>
        <end position="310"/>
    </location>
</feature>
<evidence type="ECO:0000313" key="7">
    <source>
        <dbReference type="EMBL" id="SMB86730.1"/>
    </source>
</evidence>
<evidence type="ECO:0000256" key="5">
    <source>
        <dbReference type="ARBA" id="ARBA00023136"/>
    </source>
</evidence>
<dbReference type="PANTHER" id="PTHR12778">
    <property type="entry name" value="SOLUTE CARRIER FAMILY 33 ACETYL-COA TRANSPORTER -RELATED"/>
    <property type="match status" value="1"/>
</dbReference>
<dbReference type="Gene3D" id="1.20.1250.20">
    <property type="entry name" value="MFS general substrate transporter like domains"/>
    <property type="match status" value="1"/>
</dbReference>
<evidence type="ECO:0000256" key="1">
    <source>
        <dbReference type="ARBA" id="ARBA00004141"/>
    </source>
</evidence>
<feature type="transmembrane region" description="Helical" evidence="6">
    <location>
        <begin position="262"/>
        <end position="286"/>
    </location>
</feature>
<dbReference type="AlphaFoldDB" id="A0A1W1V0D6"/>
<proteinExistence type="predicted"/>
<keyword evidence="3 6" id="KW-0812">Transmembrane</keyword>
<keyword evidence="8" id="KW-1185">Reference proteome</keyword>
<keyword evidence="4 6" id="KW-1133">Transmembrane helix</keyword>
<dbReference type="PANTHER" id="PTHR12778:SF10">
    <property type="entry name" value="MAJOR FACILITATOR SUPERFAMILY DOMAIN-CONTAINING PROTEIN 3"/>
    <property type="match status" value="1"/>
</dbReference>
<gene>
    <name evidence="7" type="ORF">SAMN05660772_00951</name>
</gene>
<feature type="transmembrane region" description="Helical" evidence="6">
    <location>
        <begin position="382"/>
        <end position="404"/>
    </location>
</feature>
<feature type="transmembrane region" description="Helical" evidence="6">
    <location>
        <begin position="357"/>
        <end position="376"/>
    </location>
</feature>
<feature type="transmembrane region" description="Helical" evidence="6">
    <location>
        <begin position="53"/>
        <end position="72"/>
    </location>
</feature>
<protein>
    <submittedName>
        <fullName evidence="7">Major Facilitator Superfamily protein</fullName>
    </submittedName>
</protein>
<keyword evidence="2" id="KW-0813">Transport</keyword>
<feature type="transmembrane region" description="Helical" evidence="6">
    <location>
        <begin position="84"/>
        <end position="103"/>
    </location>
</feature>
<dbReference type="Pfam" id="PF07690">
    <property type="entry name" value="MFS_1"/>
    <property type="match status" value="1"/>
</dbReference>
<keyword evidence="5 6" id="KW-0472">Membrane</keyword>
<accession>A0A1W1V0D6</accession>
<feature type="transmembrane region" description="Helical" evidence="6">
    <location>
        <begin position="172"/>
        <end position="195"/>
    </location>
</feature>
<evidence type="ECO:0000256" key="6">
    <source>
        <dbReference type="SAM" id="Phobius"/>
    </source>
</evidence>
<dbReference type="Proteomes" id="UP000192408">
    <property type="component" value="Unassembled WGS sequence"/>
</dbReference>
<evidence type="ECO:0000256" key="3">
    <source>
        <dbReference type="ARBA" id="ARBA00022692"/>
    </source>
</evidence>
<dbReference type="STRING" id="1122938.SAMN05660772_00951"/>
<dbReference type="GO" id="GO:0016020">
    <property type="term" value="C:membrane"/>
    <property type="evidence" value="ECO:0007669"/>
    <property type="project" value="UniProtKB-SubCell"/>
</dbReference>
<feature type="transmembrane region" description="Helical" evidence="6">
    <location>
        <begin position="16"/>
        <end position="41"/>
    </location>
</feature>
<evidence type="ECO:0000313" key="8">
    <source>
        <dbReference type="Proteomes" id="UP000192408"/>
    </source>
</evidence>
<evidence type="ECO:0000256" key="4">
    <source>
        <dbReference type="ARBA" id="ARBA00022989"/>
    </source>
</evidence>
<feature type="transmembrane region" description="Helical" evidence="6">
    <location>
        <begin position="322"/>
        <end position="345"/>
    </location>
</feature>
<dbReference type="EMBL" id="FWWV01000024">
    <property type="protein sequence ID" value="SMB86730.1"/>
    <property type="molecule type" value="Genomic_DNA"/>
</dbReference>
<comment type="subcellular location">
    <subcellularLocation>
        <location evidence="1">Membrane</location>
        <topology evidence="1">Multi-pass membrane protein</topology>
    </subcellularLocation>
</comment>